<dbReference type="Proteomes" id="UP001500929">
    <property type="component" value="Unassembled WGS sequence"/>
</dbReference>
<gene>
    <name evidence="1" type="ORF">GCM10009851_39910</name>
</gene>
<sequence>MPFRSKETLERWIADYAADHTDAAAFEVLRQDGSDGADTGLVVVRLEKATTEVYMQPVAPGDPHWEVVFGARADELSLDPQGVLDLAAELVATAALCTYLEGRSQQHLDAQAAAERG</sequence>
<dbReference type="RefSeq" id="WP_259480167.1">
    <property type="nucleotide sequence ID" value="NZ_BAAAQY010000019.1"/>
</dbReference>
<name>A0ABN3E7L8_9MICO</name>
<reference evidence="1 2" key="1">
    <citation type="journal article" date="2019" name="Int. J. Syst. Evol. Microbiol.">
        <title>The Global Catalogue of Microorganisms (GCM) 10K type strain sequencing project: providing services to taxonomists for standard genome sequencing and annotation.</title>
        <authorList>
            <consortium name="The Broad Institute Genomics Platform"/>
            <consortium name="The Broad Institute Genome Sequencing Center for Infectious Disease"/>
            <person name="Wu L."/>
            <person name="Ma J."/>
        </authorList>
    </citation>
    <scope>NUCLEOTIDE SEQUENCE [LARGE SCALE GENOMIC DNA]</scope>
    <source>
        <strain evidence="1 2">JCM 16117</strain>
    </source>
</reference>
<comment type="caution">
    <text evidence="1">The sequence shown here is derived from an EMBL/GenBank/DDBJ whole genome shotgun (WGS) entry which is preliminary data.</text>
</comment>
<proteinExistence type="predicted"/>
<evidence type="ECO:0000313" key="1">
    <source>
        <dbReference type="EMBL" id="GAA2250378.1"/>
    </source>
</evidence>
<accession>A0ABN3E7L8</accession>
<organism evidence="1 2">
    <name type="scientific">Herbiconiux moechotypicola</name>
    <dbReference type="NCBI Taxonomy" id="637393"/>
    <lineage>
        <taxon>Bacteria</taxon>
        <taxon>Bacillati</taxon>
        <taxon>Actinomycetota</taxon>
        <taxon>Actinomycetes</taxon>
        <taxon>Micrococcales</taxon>
        <taxon>Microbacteriaceae</taxon>
        <taxon>Herbiconiux</taxon>
    </lineage>
</organism>
<keyword evidence="2" id="KW-1185">Reference proteome</keyword>
<dbReference type="EMBL" id="BAAAQY010000019">
    <property type="protein sequence ID" value="GAA2250378.1"/>
    <property type="molecule type" value="Genomic_DNA"/>
</dbReference>
<evidence type="ECO:0000313" key="2">
    <source>
        <dbReference type="Proteomes" id="UP001500929"/>
    </source>
</evidence>
<protein>
    <submittedName>
        <fullName evidence="1">Uncharacterized protein</fullName>
    </submittedName>
</protein>